<dbReference type="AlphaFoldDB" id="A0A969PNJ7"/>
<accession>A0A969PNJ7</accession>
<organism evidence="2 3">
    <name type="scientific">Alkalicoccus luteus</name>
    <dbReference type="NCBI Taxonomy" id="1237094"/>
    <lineage>
        <taxon>Bacteria</taxon>
        <taxon>Bacillati</taxon>
        <taxon>Bacillota</taxon>
        <taxon>Bacilli</taxon>
        <taxon>Bacillales</taxon>
        <taxon>Bacillaceae</taxon>
        <taxon>Alkalicoccus</taxon>
    </lineage>
</organism>
<name>A0A969PNJ7_9BACI</name>
<keyword evidence="3" id="KW-1185">Reference proteome</keyword>
<sequence>MIPEEEYENELVELVSKAQERYKELTEQIEEEKRKLEYEVPGEPEDRVAVEQTIERLEEERRRISEGGPL</sequence>
<dbReference type="EMBL" id="JAATHJ010000001">
    <property type="protein sequence ID" value="NJP36089.1"/>
    <property type="molecule type" value="Genomic_DNA"/>
</dbReference>
<dbReference type="RefSeq" id="WP_168004370.1">
    <property type="nucleotide sequence ID" value="NZ_JAATHJ010000001.1"/>
</dbReference>
<evidence type="ECO:0000313" key="2">
    <source>
        <dbReference type="EMBL" id="NJP36089.1"/>
    </source>
</evidence>
<evidence type="ECO:0000256" key="1">
    <source>
        <dbReference type="SAM" id="Coils"/>
    </source>
</evidence>
<feature type="coiled-coil region" evidence="1">
    <location>
        <begin position="8"/>
        <end position="67"/>
    </location>
</feature>
<proteinExistence type="predicted"/>
<comment type="caution">
    <text evidence="2">The sequence shown here is derived from an EMBL/GenBank/DDBJ whole genome shotgun (WGS) entry which is preliminary data.</text>
</comment>
<keyword evidence="1" id="KW-0175">Coiled coil</keyword>
<protein>
    <submittedName>
        <fullName evidence="2">Uncharacterized protein</fullName>
    </submittedName>
</protein>
<reference evidence="2 3" key="1">
    <citation type="submission" date="2020-03" db="EMBL/GenBank/DDBJ databases">
        <title>Assessment of the enzymatic potential of alkaline-tolerant lipase obtained from Bacillus luteus H11 (technogenic soil) for the bioremediation of saline soils contaminated with petroleum substances.</title>
        <authorList>
            <person name="Kalwasinska A."/>
        </authorList>
    </citation>
    <scope>NUCLEOTIDE SEQUENCE [LARGE SCALE GENOMIC DNA]</scope>
    <source>
        <strain evidence="2 3">H11</strain>
    </source>
</reference>
<gene>
    <name evidence="2" type="ORF">HCN83_00620</name>
</gene>
<dbReference type="Proteomes" id="UP000752012">
    <property type="component" value="Unassembled WGS sequence"/>
</dbReference>
<evidence type="ECO:0000313" key="3">
    <source>
        <dbReference type="Proteomes" id="UP000752012"/>
    </source>
</evidence>